<organism evidence="1 2">
    <name type="scientific">Dendrobium nobile</name>
    <name type="common">Orchid</name>
    <dbReference type="NCBI Taxonomy" id="94219"/>
    <lineage>
        <taxon>Eukaryota</taxon>
        <taxon>Viridiplantae</taxon>
        <taxon>Streptophyta</taxon>
        <taxon>Embryophyta</taxon>
        <taxon>Tracheophyta</taxon>
        <taxon>Spermatophyta</taxon>
        <taxon>Magnoliopsida</taxon>
        <taxon>Liliopsida</taxon>
        <taxon>Asparagales</taxon>
        <taxon>Orchidaceae</taxon>
        <taxon>Epidendroideae</taxon>
        <taxon>Malaxideae</taxon>
        <taxon>Dendrobiinae</taxon>
        <taxon>Dendrobium</taxon>
    </lineage>
</organism>
<protein>
    <submittedName>
        <fullName evidence="1">Uncharacterized protein</fullName>
    </submittedName>
</protein>
<comment type="caution">
    <text evidence="1">The sequence shown here is derived from an EMBL/GenBank/DDBJ whole genome shotgun (WGS) entry which is preliminary data.</text>
</comment>
<name>A0A8T3C875_DENNO</name>
<dbReference type="AlphaFoldDB" id="A0A8T3C875"/>
<accession>A0A8T3C875</accession>
<evidence type="ECO:0000313" key="1">
    <source>
        <dbReference type="EMBL" id="KAI0529168.1"/>
    </source>
</evidence>
<dbReference type="Proteomes" id="UP000829196">
    <property type="component" value="Unassembled WGS sequence"/>
</dbReference>
<reference evidence="1" key="1">
    <citation type="journal article" date="2022" name="Front. Genet.">
        <title>Chromosome-Scale Assembly of the Dendrobium nobile Genome Provides Insights Into the Molecular Mechanism of the Biosynthesis of the Medicinal Active Ingredient of Dendrobium.</title>
        <authorList>
            <person name="Xu Q."/>
            <person name="Niu S.-C."/>
            <person name="Li K.-L."/>
            <person name="Zheng P.-J."/>
            <person name="Zhang X.-J."/>
            <person name="Jia Y."/>
            <person name="Liu Y."/>
            <person name="Niu Y.-X."/>
            <person name="Yu L.-H."/>
            <person name="Chen D.-F."/>
            <person name="Zhang G.-Q."/>
        </authorList>
    </citation>
    <scope>NUCLEOTIDE SEQUENCE</scope>
    <source>
        <tissue evidence="1">Leaf</tissue>
    </source>
</reference>
<gene>
    <name evidence="1" type="ORF">KFK09_001715</name>
</gene>
<evidence type="ECO:0000313" key="2">
    <source>
        <dbReference type="Proteomes" id="UP000829196"/>
    </source>
</evidence>
<keyword evidence="2" id="KW-1185">Reference proteome</keyword>
<sequence length="55" mass="6426">MGRVGALGWYLTKRMSLLERSLSKNHGDRRERRYVYSSFDGIFGIIRGPNGFKIY</sequence>
<dbReference type="EMBL" id="JAGYWB010000002">
    <property type="protein sequence ID" value="KAI0529168.1"/>
    <property type="molecule type" value="Genomic_DNA"/>
</dbReference>
<proteinExistence type="predicted"/>